<organism evidence="4 5">
    <name type="scientific">Prauserella flavalba</name>
    <dbReference type="NCBI Taxonomy" id="1477506"/>
    <lineage>
        <taxon>Bacteria</taxon>
        <taxon>Bacillati</taxon>
        <taxon>Actinomycetota</taxon>
        <taxon>Actinomycetes</taxon>
        <taxon>Pseudonocardiales</taxon>
        <taxon>Pseudonocardiaceae</taxon>
        <taxon>Prauserella</taxon>
    </lineage>
</organism>
<dbReference type="PROSITE" id="PS50977">
    <property type="entry name" value="HTH_TETR_2"/>
    <property type="match status" value="1"/>
</dbReference>
<dbReference type="PANTHER" id="PTHR30055:SF226">
    <property type="entry name" value="HTH-TYPE TRANSCRIPTIONAL REGULATOR PKSA"/>
    <property type="match status" value="1"/>
</dbReference>
<evidence type="ECO:0000313" key="4">
    <source>
        <dbReference type="EMBL" id="PXY35359.1"/>
    </source>
</evidence>
<accession>A0A318M979</accession>
<keyword evidence="5" id="KW-1185">Reference proteome</keyword>
<reference evidence="4 5" key="1">
    <citation type="submission" date="2016-07" db="EMBL/GenBank/DDBJ databases">
        <title>Draft genome sequence of Prauserella sp. YIM 121212, isolated from alkaline soil.</title>
        <authorList>
            <person name="Ruckert C."/>
            <person name="Albersmeier A."/>
            <person name="Jiang C.-L."/>
            <person name="Jiang Y."/>
            <person name="Kalinowski J."/>
            <person name="Schneider O."/>
            <person name="Winkler A."/>
            <person name="Zotchev S.B."/>
        </authorList>
    </citation>
    <scope>NUCLEOTIDE SEQUENCE [LARGE SCALE GENOMIC DNA]</scope>
    <source>
        <strain evidence="4 5">YIM 121212</strain>
    </source>
</reference>
<protein>
    <recommendedName>
        <fullName evidence="3">HTH tetR-type domain-containing protein</fullName>
    </recommendedName>
</protein>
<name>A0A318M979_9PSEU</name>
<evidence type="ECO:0000256" key="2">
    <source>
        <dbReference type="PROSITE-ProRule" id="PRU00335"/>
    </source>
</evidence>
<gene>
    <name evidence="4" type="ORF">BA062_07375</name>
</gene>
<dbReference type="InterPro" id="IPR009057">
    <property type="entry name" value="Homeodomain-like_sf"/>
</dbReference>
<sequence length="190" mass="20508">MSGDTRARILAEALRQFAARGFDGTTISSIERGVGLAEGTGSFYRHFPSKRAVFDAVVEHELARLRAIRPEREPRGADGGTRPLSERVADDLRFLREVRPLVEILIRERDGMPHVAERVRDVLVERGLAGIAGDLATCGERGGEDPAAAATVLLCATVGYFLTTEFFGELPGGVDVERYAGTLARLLGGS</sequence>
<dbReference type="EMBL" id="MASU01000005">
    <property type="protein sequence ID" value="PXY35359.1"/>
    <property type="molecule type" value="Genomic_DNA"/>
</dbReference>
<evidence type="ECO:0000313" key="5">
    <source>
        <dbReference type="Proteomes" id="UP000247892"/>
    </source>
</evidence>
<dbReference type="AlphaFoldDB" id="A0A318M979"/>
<dbReference type="GO" id="GO:0000976">
    <property type="term" value="F:transcription cis-regulatory region binding"/>
    <property type="evidence" value="ECO:0007669"/>
    <property type="project" value="TreeGrafter"/>
</dbReference>
<dbReference type="SUPFAM" id="SSF46689">
    <property type="entry name" value="Homeodomain-like"/>
    <property type="match status" value="1"/>
</dbReference>
<dbReference type="OrthoDB" id="3627020at2"/>
<dbReference type="Pfam" id="PF00440">
    <property type="entry name" value="TetR_N"/>
    <property type="match status" value="1"/>
</dbReference>
<feature type="domain" description="HTH tetR-type" evidence="3">
    <location>
        <begin position="3"/>
        <end position="65"/>
    </location>
</feature>
<dbReference type="Proteomes" id="UP000247892">
    <property type="component" value="Unassembled WGS sequence"/>
</dbReference>
<dbReference type="GO" id="GO:0003700">
    <property type="term" value="F:DNA-binding transcription factor activity"/>
    <property type="evidence" value="ECO:0007669"/>
    <property type="project" value="TreeGrafter"/>
</dbReference>
<dbReference type="InterPro" id="IPR050109">
    <property type="entry name" value="HTH-type_TetR-like_transc_reg"/>
</dbReference>
<feature type="DNA-binding region" description="H-T-H motif" evidence="2">
    <location>
        <begin position="28"/>
        <end position="47"/>
    </location>
</feature>
<evidence type="ECO:0000256" key="1">
    <source>
        <dbReference type="ARBA" id="ARBA00023125"/>
    </source>
</evidence>
<comment type="caution">
    <text evidence="4">The sequence shown here is derived from an EMBL/GenBank/DDBJ whole genome shotgun (WGS) entry which is preliminary data.</text>
</comment>
<evidence type="ECO:0000259" key="3">
    <source>
        <dbReference type="PROSITE" id="PS50977"/>
    </source>
</evidence>
<keyword evidence="1 2" id="KW-0238">DNA-binding</keyword>
<dbReference type="RefSeq" id="WP_110335351.1">
    <property type="nucleotide sequence ID" value="NZ_JBHVKT010000026.1"/>
</dbReference>
<proteinExistence type="predicted"/>
<dbReference type="PANTHER" id="PTHR30055">
    <property type="entry name" value="HTH-TYPE TRANSCRIPTIONAL REGULATOR RUTR"/>
    <property type="match status" value="1"/>
</dbReference>
<dbReference type="Gene3D" id="1.10.357.10">
    <property type="entry name" value="Tetracycline Repressor, domain 2"/>
    <property type="match status" value="1"/>
</dbReference>
<dbReference type="InterPro" id="IPR001647">
    <property type="entry name" value="HTH_TetR"/>
</dbReference>